<dbReference type="Pfam" id="PF00149">
    <property type="entry name" value="Metallophos"/>
    <property type="match status" value="1"/>
</dbReference>
<dbReference type="Proteomes" id="UP001465755">
    <property type="component" value="Unassembled WGS sequence"/>
</dbReference>
<dbReference type="EMBL" id="JALJOQ010000070">
    <property type="protein sequence ID" value="KAK9802602.1"/>
    <property type="molecule type" value="Genomic_DNA"/>
</dbReference>
<dbReference type="InterPro" id="IPR029052">
    <property type="entry name" value="Metallo-depent_PP-like"/>
</dbReference>
<dbReference type="SUPFAM" id="SSF49363">
    <property type="entry name" value="Purple acid phosphatase, N-terminal domain"/>
    <property type="match status" value="1"/>
</dbReference>
<evidence type="ECO:0000256" key="1">
    <source>
        <dbReference type="ARBA" id="ARBA00008723"/>
    </source>
</evidence>
<evidence type="ECO:0000256" key="5">
    <source>
        <dbReference type="RuleBase" id="RU361203"/>
    </source>
</evidence>
<feature type="domain" description="Calcineurin-like phosphoesterase" evidence="7">
    <location>
        <begin position="228"/>
        <end position="457"/>
    </location>
</feature>
<keyword evidence="2" id="KW-0732">Signal</keyword>
<keyword evidence="3 5" id="KW-0378">Hydrolase</keyword>
<comment type="catalytic activity">
    <reaction evidence="5">
        <text>a phosphate monoester + H2O = an alcohol + phosphate</text>
        <dbReference type="Rhea" id="RHEA:15017"/>
        <dbReference type="ChEBI" id="CHEBI:15377"/>
        <dbReference type="ChEBI" id="CHEBI:30879"/>
        <dbReference type="ChEBI" id="CHEBI:43474"/>
        <dbReference type="ChEBI" id="CHEBI:67140"/>
        <dbReference type="EC" id="3.1.3.2"/>
    </reaction>
</comment>
<dbReference type="InterPro" id="IPR004843">
    <property type="entry name" value="Calcineurin-like_PHP"/>
</dbReference>
<evidence type="ECO:0000313" key="10">
    <source>
        <dbReference type="EMBL" id="KAK9802602.1"/>
    </source>
</evidence>
<dbReference type="SUPFAM" id="SSF56300">
    <property type="entry name" value="Metallo-dependent phosphatases"/>
    <property type="match status" value="1"/>
</dbReference>
<name>A0AAW1P2S1_9CHLO</name>
<protein>
    <recommendedName>
        <fullName evidence="5">Purple acid phosphatase</fullName>
        <ecNumber evidence="5">3.1.3.2</ecNumber>
    </recommendedName>
</protein>
<dbReference type="Pfam" id="PF14008">
    <property type="entry name" value="Metallophos_C"/>
    <property type="match status" value="1"/>
</dbReference>
<comment type="caution">
    <text evidence="10">The sequence shown here is derived from an EMBL/GenBank/DDBJ whole genome shotgun (WGS) entry which is preliminary data.</text>
</comment>
<dbReference type="InterPro" id="IPR039331">
    <property type="entry name" value="PAPs-like"/>
</dbReference>
<evidence type="ECO:0000259" key="9">
    <source>
        <dbReference type="Pfam" id="PF16656"/>
    </source>
</evidence>
<feature type="domain" description="Purple acid phosphatase N-terminal" evidence="9">
    <location>
        <begin position="101"/>
        <end position="218"/>
    </location>
</feature>
<feature type="domain" description="Purple acid phosphatase C-terminal" evidence="8">
    <location>
        <begin position="531"/>
        <end position="568"/>
    </location>
</feature>
<proteinExistence type="inferred from homology"/>
<organism evidence="10 11">
    <name type="scientific">Symbiochloris irregularis</name>
    <dbReference type="NCBI Taxonomy" id="706552"/>
    <lineage>
        <taxon>Eukaryota</taxon>
        <taxon>Viridiplantae</taxon>
        <taxon>Chlorophyta</taxon>
        <taxon>core chlorophytes</taxon>
        <taxon>Trebouxiophyceae</taxon>
        <taxon>Trebouxiales</taxon>
        <taxon>Trebouxiaceae</taxon>
        <taxon>Symbiochloris</taxon>
    </lineage>
</organism>
<dbReference type="PANTHER" id="PTHR22953">
    <property type="entry name" value="ACID PHOSPHATASE RELATED"/>
    <property type="match status" value="1"/>
</dbReference>
<dbReference type="GO" id="GO:0003993">
    <property type="term" value="F:acid phosphatase activity"/>
    <property type="evidence" value="ECO:0007669"/>
    <property type="project" value="UniProtKB-EC"/>
</dbReference>
<feature type="compositionally biased region" description="Polar residues" evidence="6">
    <location>
        <begin position="270"/>
        <end position="282"/>
    </location>
</feature>
<evidence type="ECO:0000256" key="4">
    <source>
        <dbReference type="ARBA" id="ARBA00023180"/>
    </source>
</evidence>
<accession>A0AAW1P2S1</accession>
<dbReference type="InterPro" id="IPR015914">
    <property type="entry name" value="PAPs_N"/>
</dbReference>
<sequence>MLTLVGSASRELDFCETAGLFLTLCNCTPDLGHLTLKGYRLRTGASDQQVLIAVTVLSVKAATNVIENISIQYDQDLGLDPSSPLPIDSPLLARNVTGLDPEQIHLTYFSAESVAVSWVTGEGVTSLKAVPLATQQQGGIASDVYFGTNSENLTESATGYTTAYQQIYTKLNATVVPLNYSSPLIHHTILTDLEPDTVYYYRVGDPKFGLSQVYSFRTAPTPGTGYPLRIGVVADVGQTINSSQTISHLAGNDPNYVILVGDLTYADDSTPNGTATHSNGTKATYPPSPNGSFQPRWDAWYRMMQPLLSRALFIPNNGNHELEPQGNASYYAGLHPTEEFPSGSQFQSYIHRQLTPYNQSNSPSPLYYSINLGPTHQIHLSNYVNFLEGSAQYEWLVEDLASFDRAATPWLIVTWHAPWYSSYTTHYKETECMRQAMEPLLYEAGADIIFNGHLHTYERTNPVYNYTVDECGIVNVVIGDGGNIEGLYKTFIDQPGDCPDPNMLPKYQPGPYCPSFTYPGGVKDGYCPKVGEQPEWSAFRQPAFGHGLFTVINETHAHWQWNRNYNGEADYADDVYIIRDLSCPNQASYPPPSAPATPVTAVAGK</sequence>
<evidence type="ECO:0000313" key="11">
    <source>
        <dbReference type="Proteomes" id="UP001465755"/>
    </source>
</evidence>
<evidence type="ECO:0000259" key="8">
    <source>
        <dbReference type="Pfam" id="PF14008"/>
    </source>
</evidence>
<dbReference type="CDD" id="cd00839">
    <property type="entry name" value="MPP_PAPs"/>
    <property type="match status" value="1"/>
</dbReference>
<dbReference type="InterPro" id="IPR025733">
    <property type="entry name" value="PAPs_C"/>
</dbReference>
<reference evidence="10 11" key="1">
    <citation type="journal article" date="2024" name="Nat. Commun.">
        <title>Phylogenomics reveals the evolutionary origins of lichenization in chlorophyte algae.</title>
        <authorList>
            <person name="Puginier C."/>
            <person name="Libourel C."/>
            <person name="Otte J."/>
            <person name="Skaloud P."/>
            <person name="Haon M."/>
            <person name="Grisel S."/>
            <person name="Petersen M."/>
            <person name="Berrin J.G."/>
            <person name="Delaux P.M."/>
            <person name="Dal Grande F."/>
            <person name="Keller J."/>
        </authorList>
    </citation>
    <scope>NUCLEOTIDE SEQUENCE [LARGE SCALE GENOMIC DNA]</scope>
    <source>
        <strain evidence="10 11">SAG 2036</strain>
    </source>
</reference>
<dbReference type="InterPro" id="IPR008963">
    <property type="entry name" value="Purple_acid_Pase-like_N"/>
</dbReference>
<comment type="similarity">
    <text evidence="1 5">Belongs to the metallophosphoesterase superfamily. Purple acid phosphatase family.</text>
</comment>
<dbReference type="Pfam" id="PF16656">
    <property type="entry name" value="Pur_ac_phosph_N"/>
    <property type="match status" value="1"/>
</dbReference>
<feature type="region of interest" description="Disordered" evidence="6">
    <location>
        <begin position="270"/>
        <end position="290"/>
    </location>
</feature>
<evidence type="ECO:0000256" key="6">
    <source>
        <dbReference type="SAM" id="MobiDB-lite"/>
    </source>
</evidence>
<evidence type="ECO:0000256" key="2">
    <source>
        <dbReference type="ARBA" id="ARBA00022729"/>
    </source>
</evidence>
<gene>
    <name evidence="10" type="ORF">WJX73_000292</name>
</gene>
<evidence type="ECO:0000259" key="7">
    <source>
        <dbReference type="Pfam" id="PF00149"/>
    </source>
</evidence>
<dbReference type="Gene3D" id="3.60.21.10">
    <property type="match status" value="2"/>
</dbReference>
<keyword evidence="11" id="KW-1185">Reference proteome</keyword>
<keyword evidence="4" id="KW-0325">Glycoprotein</keyword>
<dbReference type="EC" id="3.1.3.2" evidence="5"/>
<dbReference type="InterPro" id="IPR041792">
    <property type="entry name" value="MPP_PAP"/>
</dbReference>
<dbReference type="Gene3D" id="2.60.40.380">
    <property type="entry name" value="Purple acid phosphatase-like, N-terminal"/>
    <property type="match status" value="1"/>
</dbReference>
<dbReference type="GO" id="GO:0046872">
    <property type="term" value="F:metal ion binding"/>
    <property type="evidence" value="ECO:0007669"/>
    <property type="project" value="InterPro"/>
</dbReference>
<dbReference type="PANTHER" id="PTHR22953:SF153">
    <property type="entry name" value="PURPLE ACID PHOSPHATASE"/>
    <property type="match status" value="1"/>
</dbReference>
<evidence type="ECO:0000256" key="3">
    <source>
        <dbReference type="ARBA" id="ARBA00022801"/>
    </source>
</evidence>
<dbReference type="AlphaFoldDB" id="A0AAW1P2S1"/>